<organism evidence="14 15">
    <name type="scientific">Muraenolepis orangiensis</name>
    <name type="common">Patagonian moray cod</name>
    <dbReference type="NCBI Taxonomy" id="630683"/>
    <lineage>
        <taxon>Eukaryota</taxon>
        <taxon>Metazoa</taxon>
        <taxon>Chordata</taxon>
        <taxon>Craniata</taxon>
        <taxon>Vertebrata</taxon>
        <taxon>Euteleostomi</taxon>
        <taxon>Actinopterygii</taxon>
        <taxon>Neopterygii</taxon>
        <taxon>Teleostei</taxon>
        <taxon>Neoteleostei</taxon>
        <taxon>Acanthomorphata</taxon>
        <taxon>Zeiogadaria</taxon>
        <taxon>Gadariae</taxon>
        <taxon>Gadiformes</taxon>
        <taxon>Muraenolepidoidei</taxon>
        <taxon>Muraenolepididae</taxon>
        <taxon>Muraenolepis</taxon>
    </lineage>
</organism>
<comment type="subcellular location">
    <subcellularLocation>
        <location evidence="1">Cell membrane</location>
        <topology evidence="1">Single-pass type I membrane protein</topology>
    </subcellularLocation>
</comment>
<keyword evidence="11" id="KW-0325">Glycoprotein</keyword>
<dbReference type="OrthoDB" id="9940331at2759"/>
<evidence type="ECO:0000256" key="5">
    <source>
        <dbReference type="ARBA" id="ARBA00022692"/>
    </source>
</evidence>
<evidence type="ECO:0000256" key="6">
    <source>
        <dbReference type="ARBA" id="ARBA00022729"/>
    </source>
</evidence>
<dbReference type="GO" id="GO:0043235">
    <property type="term" value="C:receptor complex"/>
    <property type="evidence" value="ECO:0007669"/>
    <property type="project" value="TreeGrafter"/>
</dbReference>
<evidence type="ECO:0000256" key="7">
    <source>
        <dbReference type="ARBA" id="ARBA00022989"/>
    </source>
</evidence>
<feature type="transmembrane region" description="Helical" evidence="13">
    <location>
        <begin position="133"/>
        <end position="154"/>
    </location>
</feature>
<keyword evidence="15" id="KW-1185">Reference proteome</keyword>
<evidence type="ECO:0000256" key="3">
    <source>
        <dbReference type="ARBA" id="ARBA00022448"/>
    </source>
</evidence>
<dbReference type="GO" id="GO:0006816">
    <property type="term" value="P:calcium ion transport"/>
    <property type="evidence" value="ECO:0007669"/>
    <property type="project" value="TreeGrafter"/>
</dbReference>
<keyword evidence="9" id="KW-1015">Disulfide bond</keyword>
<dbReference type="InterPro" id="IPR038126">
    <property type="entry name" value="RAMP_sf"/>
</dbReference>
<comment type="similarity">
    <text evidence="2">Belongs to the RAMP family.</text>
</comment>
<dbReference type="PANTHER" id="PTHR14076">
    <property type="entry name" value="RECEPTOR ACTIVITY MODIFYING PROTEIN RAMP"/>
    <property type="match status" value="1"/>
</dbReference>
<comment type="caution">
    <text evidence="14">The sequence shown here is derived from an EMBL/GenBank/DDBJ whole genome shotgun (WGS) entry which is preliminary data.</text>
</comment>
<evidence type="ECO:0000313" key="15">
    <source>
        <dbReference type="Proteomes" id="UP001148018"/>
    </source>
</evidence>
<dbReference type="Pfam" id="PF04901">
    <property type="entry name" value="RAMP"/>
    <property type="match status" value="1"/>
</dbReference>
<keyword evidence="4" id="KW-1003">Cell membrane</keyword>
<gene>
    <name evidence="14" type="ORF">NHX12_021111</name>
</gene>
<name>A0A9Q0IUQ7_9TELE</name>
<dbReference type="GO" id="GO:0008277">
    <property type="term" value="P:regulation of G protein-coupled receptor signaling pathway"/>
    <property type="evidence" value="ECO:0007669"/>
    <property type="project" value="InterPro"/>
</dbReference>
<dbReference type="EMBL" id="JANIIK010000037">
    <property type="protein sequence ID" value="KAJ3611095.1"/>
    <property type="molecule type" value="Genomic_DNA"/>
</dbReference>
<dbReference type="GO" id="GO:0005886">
    <property type="term" value="C:plasma membrane"/>
    <property type="evidence" value="ECO:0007669"/>
    <property type="project" value="UniProtKB-SubCell"/>
</dbReference>
<proteinExistence type="inferred from homology"/>
<evidence type="ECO:0000256" key="2">
    <source>
        <dbReference type="ARBA" id="ARBA00007087"/>
    </source>
</evidence>
<evidence type="ECO:0000256" key="1">
    <source>
        <dbReference type="ARBA" id="ARBA00004251"/>
    </source>
</evidence>
<dbReference type="Gene3D" id="1.10.150.510">
    <property type="entry name" value="Receptor activity modifying family"/>
    <property type="match status" value="1"/>
</dbReference>
<keyword evidence="5 13" id="KW-0812">Transmembrane</keyword>
<evidence type="ECO:0000256" key="11">
    <source>
        <dbReference type="ARBA" id="ARBA00023180"/>
    </source>
</evidence>
<protein>
    <recommendedName>
        <fullName evidence="12">Receptor activity-modifying protein 3</fullName>
    </recommendedName>
</protein>
<dbReference type="PANTHER" id="PTHR14076:SF2">
    <property type="entry name" value="RECEPTOR ACTIVITY-MODIFYING PROTEIN 3"/>
    <property type="match status" value="1"/>
</dbReference>
<dbReference type="GO" id="GO:0031623">
    <property type="term" value="P:receptor internalization"/>
    <property type="evidence" value="ECO:0007669"/>
    <property type="project" value="TreeGrafter"/>
</dbReference>
<evidence type="ECO:0000256" key="12">
    <source>
        <dbReference type="ARBA" id="ARBA00041072"/>
    </source>
</evidence>
<evidence type="ECO:0000256" key="10">
    <source>
        <dbReference type="ARBA" id="ARBA00023170"/>
    </source>
</evidence>
<dbReference type="GO" id="GO:0009986">
    <property type="term" value="C:cell surface"/>
    <property type="evidence" value="ECO:0007669"/>
    <property type="project" value="TreeGrafter"/>
</dbReference>
<reference evidence="14" key="1">
    <citation type="submission" date="2022-07" db="EMBL/GenBank/DDBJ databases">
        <title>Chromosome-level genome of Muraenolepis orangiensis.</title>
        <authorList>
            <person name="Kim J."/>
        </authorList>
    </citation>
    <scope>NUCLEOTIDE SEQUENCE</scope>
    <source>
        <strain evidence="14">KU_S4_2022</strain>
        <tissue evidence="14">Muscle</tissue>
    </source>
</reference>
<sequence>MDTNAFALLQLFVLGIVVNGLLMGAFSKADTIQLKPTLPPQCNESRLLSETELCGGGFKQNMTRVQPQHWCNLTHFMREYHDFTQCTEIGAISSDCYWPNPLVEGYIIRIHKLFFSNCTIERVLWVDPPEDTVAALILVPVFLTLAMIGVVVWCSKRSDLLA</sequence>
<evidence type="ECO:0000313" key="14">
    <source>
        <dbReference type="EMBL" id="KAJ3611095.1"/>
    </source>
</evidence>
<keyword evidence="3" id="KW-0813">Transport</keyword>
<dbReference type="GO" id="GO:0072659">
    <property type="term" value="P:protein localization to plasma membrane"/>
    <property type="evidence" value="ECO:0007669"/>
    <property type="project" value="TreeGrafter"/>
</dbReference>
<evidence type="ECO:0000256" key="13">
    <source>
        <dbReference type="SAM" id="Phobius"/>
    </source>
</evidence>
<dbReference type="GO" id="GO:0032870">
    <property type="term" value="P:cellular response to hormone stimulus"/>
    <property type="evidence" value="ECO:0007669"/>
    <property type="project" value="TreeGrafter"/>
</dbReference>
<dbReference type="GO" id="GO:0006886">
    <property type="term" value="P:intracellular protein transport"/>
    <property type="evidence" value="ECO:0007669"/>
    <property type="project" value="InterPro"/>
</dbReference>
<keyword evidence="7 13" id="KW-1133">Transmembrane helix</keyword>
<keyword evidence="6" id="KW-0732">Signal</keyword>
<evidence type="ECO:0000256" key="4">
    <source>
        <dbReference type="ARBA" id="ARBA00022475"/>
    </source>
</evidence>
<dbReference type="AlphaFoldDB" id="A0A9Q0IUQ7"/>
<accession>A0A9Q0IUQ7</accession>
<dbReference type="InterPro" id="IPR006985">
    <property type="entry name" value="RAMP"/>
</dbReference>
<keyword evidence="10" id="KW-0675">Receptor</keyword>
<dbReference type="GO" id="GO:0015026">
    <property type="term" value="F:coreceptor activity"/>
    <property type="evidence" value="ECO:0007669"/>
    <property type="project" value="InterPro"/>
</dbReference>
<dbReference type="Proteomes" id="UP001148018">
    <property type="component" value="Unassembled WGS sequence"/>
</dbReference>
<evidence type="ECO:0000256" key="9">
    <source>
        <dbReference type="ARBA" id="ARBA00023157"/>
    </source>
</evidence>
<evidence type="ECO:0000256" key="8">
    <source>
        <dbReference type="ARBA" id="ARBA00023136"/>
    </source>
</evidence>
<dbReference type="GO" id="GO:0007186">
    <property type="term" value="P:G protein-coupled receptor signaling pathway"/>
    <property type="evidence" value="ECO:0007669"/>
    <property type="project" value="TreeGrafter"/>
</dbReference>
<keyword evidence="8 13" id="KW-0472">Membrane</keyword>